<reference evidence="2 3" key="1">
    <citation type="submission" date="2015-10" db="EMBL/GenBank/DDBJ databases">
        <title>Full genome of DAOMC 229536 Phialocephala scopiformis, a fungal endophyte of spruce producing the potent anti-insectan compound rugulosin.</title>
        <authorList>
            <consortium name="DOE Joint Genome Institute"/>
            <person name="Walker A.K."/>
            <person name="Frasz S.L."/>
            <person name="Seifert K.A."/>
            <person name="Miller J.D."/>
            <person name="Mondo S.J."/>
            <person name="Labutti K."/>
            <person name="Lipzen A."/>
            <person name="Dockter R."/>
            <person name="Kennedy M."/>
            <person name="Grigoriev I.V."/>
            <person name="Spatafora J.W."/>
        </authorList>
    </citation>
    <scope>NUCLEOTIDE SEQUENCE [LARGE SCALE GENOMIC DNA]</scope>
    <source>
        <strain evidence="2 3">CBS 120377</strain>
    </source>
</reference>
<evidence type="ECO:0000259" key="1">
    <source>
        <dbReference type="Pfam" id="PF06985"/>
    </source>
</evidence>
<accession>A0A194WXD4</accession>
<dbReference type="OrthoDB" id="674604at2759"/>
<protein>
    <submittedName>
        <fullName evidence="2">HET-domain-containing protein</fullName>
    </submittedName>
</protein>
<name>A0A194WXD4_MOLSC</name>
<dbReference type="InterPro" id="IPR010730">
    <property type="entry name" value="HET"/>
</dbReference>
<gene>
    <name evidence="2" type="ORF">LY89DRAFT_559254</name>
</gene>
<evidence type="ECO:0000313" key="3">
    <source>
        <dbReference type="Proteomes" id="UP000070700"/>
    </source>
</evidence>
<dbReference type="PANTHER" id="PTHR10622">
    <property type="entry name" value="HET DOMAIN-CONTAINING PROTEIN"/>
    <property type="match status" value="1"/>
</dbReference>
<dbReference type="PANTHER" id="PTHR10622:SF10">
    <property type="entry name" value="HET DOMAIN-CONTAINING PROTEIN"/>
    <property type="match status" value="1"/>
</dbReference>
<evidence type="ECO:0000313" key="2">
    <source>
        <dbReference type="EMBL" id="KUJ12344.1"/>
    </source>
</evidence>
<dbReference type="GeneID" id="28818160"/>
<dbReference type="Proteomes" id="UP000070700">
    <property type="component" value="Unassembled WGS sequence"/>
</dbReference>
<feature type="domain" description="Heterokaryon incompatibility" evidence="1">
    <location>
        <begin position="22"/>
        <end position="118"/>
    </location>
</feature>
<dbReference type="RefSeq" id="XP_018066699.1">
    <property type="nucleotide sequence ID" value="XM_018208434.1"/>
</dbReference>
<dbReference type="AlphaFoldDB" id="A0A194WXD4"/>
<dbReference type="InParanoid" id="A0A194WXD4"/>
<feature type="non-terminal residue" evidence="2">
    <location>
        <position position="247"/>
    </location>
</feature>
<dbReference type="KEGG" id="psco:LY89DRAFT_559254"/>
<keyword evidence="3" id="KW-1185">Reference proteome</keyword>
<dbReference type="EMBL" id="KQ947424">
    <property type="protein sequence ID" value="KUJ12344.1"/>
    <property type="molecule type" value="Genomic_DNA"/>
</dbReference>
<organism evidence="2 3">
    <name type="scientific">Mollisia scopiformis</name>
    <name type="common">Conifer needle endophyte fungus</name>
    <name type="synonym">Phialocephala scopiformis</name>
    <dbReference type="NCBI Taxonomy" id="149040"/>
    <lineage>
        <taxon>Eukaryota</taxon>
        <taxon>Fungi</taxon>
        <taxon>Dikarya</taxon>
        <taxon>Ascomycota</taxon>
        <taxon>Pezizomycotina</taxon>
        <taxon>Leotiomycetes</taxon>
        <taxon>Helotiales</taxon>
        <taxon>Mollisiaceae</taxon>
        <taxon>Mollisia</taxon>
    </lineage>
</organism>
<dbReference type="Pfam" id="PF06985">
    <property type="entry name" value="HET"/>
    <property type="match status" value="1"/>
</dbReference>
<proteinExistence type="predicted"/>
<sequence length="247" mass="28305">MRLLNAWTFEIKEFMGSDSEIYAMLSHTWETEEVTFADFRASSIPGPAGSMNGFKKIIGHCEKARMEGYDWIWIDTCCIDKSSSAELSEAINSMFHWYENAGVCYVYLSDVKSDEIPALADSSFRKSRWFTRGWTLQELIAPQEVVFLAADWEEIGSRWELSQIMSEITNIDEKVLKDPSRTVEFSSAQRMSWASMRKTTRIEDQAYSLLGIFNVQMPLLYGEGSNAFKRLQIEVLNSSNDSSLLAW</sequence>